<comment type="caution">
    <text evidence="10">Lacks conserved residue(s) required for the propagation of feature annotation.</text>
</comment>
<sequence length="429" mass="49635">MFEREGKPWRNAEKNHTVAMNSMMDSFLRRSKDESSISDKNKAKYEFGDYHSYDKIMTWLNDIEHFYPNMAKVFTIGTTFEKRFIKGIKLISRYGIDPQITSYIDTLNFYIVPVVNPDGYEYSRSDRTPRTRFWRKNRGKIVCFKDSWHRKRCCTGVDLNRNFDFHWGEIGSSSDVCSEVYHGSRPFSEPETRAIRDKLLSAEMSGKVDAFITLHTYSQMWIHPYSHKRHSFPNDINPSSGGSDDWAKSKAGVKFVYLLELRPGEHDFDGFLLDRRQLIPTGRETWAGIRIVIDAIIRSQRAVAPGITLLNLDANSKWPTIKNSSQTVVLFSTPHFLSRNRFDEITTTRTTTSLLQSSVITPLSQSLFQSSGMNRNQQLESLHRKSGNIRQRCSDTSPWCTSWIRISPDICRLAAVYMRQRCTFSCGLC</sequence>
<dbReference type="PANTHER" id="PTHR11705:SF54">
    <property type="entry name" value="SHKT DOMAIN-CONTAINING PROTEIN"/>
    <property type="match status" value="1"/>
</dbReference>
<organism evidence="14 15">
    <name type="scientific">Setaria digitata</name>
    <dbReference type="NCBI Taxonomy" id="48799"/>
    <lineage>
        <taxon>Eukaryota</taxon>
        <taxon>Metazoa</taxon>
        <taxon>Ecdysozoa</taxon>
        <taxon>Nematoda</taxon>
        <taxon>Chromadorea</taxon>
        <taxon>Rhabditida</taxon>
        <taxon>Spirurina</taxon>
        <taxon>Spiruromorpha</taxon>
        <taxon>Filarioidea</taxon>
        <taxon>Setariidae</taxon>
        <taxon>Setaria</taxon>
    </lineage>
</organism>
<dbReference type="InterPro" id="IPR000834">
    <property type="entry name" value="Peptidase_M14"/>
</dbReference>
<evidence type="ECO:0000256" key="6">
    <source>
        <dbReference type="ARBA" id="ARBA00022729"/>
    </source>
</evidence>
<comment type="similarity">
    <text evidence="2 11">Belongs to the peptidase M14 family.</text>
</comment>
<feature type="active site" description="Proton donor/acceptor" evidence="11">
    <location>
        <position position="260"/>
    </location>
</feature>
<keyword evidence="8" id="KW-0862">Zinc</keyword>
<evidence type="ECO:0000256" key="9">
    <source>
        <dbReference type="ARBA" id="ARBA00023049"/>
    </source>
</evidence>
<accession>A0A915Q010</accession>
<keyword evidence="9" id="KW-0482">Metalloprotease</keyword>
<dbReference type="Gene3D" id="3.40.630.10">
    <property type="entry name" value="Zn peptidases"/>
    <property type="match status" value="2"/>
</dbReference>
<evidence type="ECO:0000313" key="15">
    <source>
        <dbReference type="WBParaSite" id="sdigi.contig663.g9410.t1"/>
    </source>
</evidence>
<evidence type="ECO:0000256" key="8">
    <source>
        <dbReference type="ARBA" id="ARBA00022833"/>
    </source>
</evidence>
<keyword evidence="6" id="KW-0732">Signal</keyword>
<dbReference type="Pfam" id="PF00246">
    <property type="entry name" value="Peptidase_M14"/>
    <property type="match status" value="2"/>
</dbReference>
<dbReference type="GO" id="GO:0006508">
    <property type="term" value="P:proteolysis"/>
    <property type="evidence" value="ECO:0007669"/>
    <property type="project" value="UniProtKB-KW"/>
</dbReference>
<keyword evidence="7" id="KW-0378">Hydrolase</keyword>
<feature type="domain" description="Peptidase M14" evidence="13">
    <location>
        <begin position="7"/>
        <end position="296"/>
    </location>
</feature>
<dbReference type="FunFam" id="3.40.630.10:FF:000084">
    <property type="entry name" value="Carboxypeptidase B2"/>
    <property type="match status" value="1"/>
</dbReference>
<reference evidence="15" key="1">
    <citation type="submission" date="2022-11" db="UniProtKB">
        <authorList>
            <consortium name="WormBaseParasite"/>
        </authorList>
    </citation>
    <scope>IDENTIFICATION</scope>
</reference>
<evidence type="ECO:0000259" key="12">
    <source>
        <dbReference type="PROSITE" id="PS51670"/>
    </source>
</evidence>
<dbReference type="PROSITE" id="PS52035">
    <property type="entry name" value="PEPTIDASE_M14"/>
    <property type="match status" value="1"/>
</dbReference>
<proteinExistence type="inferred from homology"/>
<dbReference type="PANTHER" id="PTHR11705">
    <property type="entry name" value="PROTEASE FAMILY M14 CARBOXYPEPTIDASE A,B"/>
    <property type="match status" value="1"/>
</dbReference>
<evidence type="ECO:0000259" key="13">
    <source>
        <dbReference type="PROSITE" id="PS52035"/>
    </source>
</evidence>
<dbReference type="InterPro" id="IPR003582">
    <property type="entry name" value="ShKT_dom"/>
</dbReference>
<dbReference type="SUPFAM" id="SSF53187">
    <property type="entry name" value="Zn-dependent exopeptidases"/>
    <property type="match status" value="1"/>
</dbReference>
<keyword evidence="3" id="KW-0121">Carboxypeptidase</keyword>
<evidence type="ECO:0000256" key="3">
    <source>
        <dbReference type="ARBA" id="ARBA00022645"/>
    </source>
</evidence>
<dbReference type="GO" id="GO:0005615">
    <property type="term" value="C:extracellular space"/>
    <property type="evidence" value="ECO:0007669"/>
    <property type="project" value="TreeGrafter"/>
</dbReference>
<evidence type="ECO:0000256" key="1">
    <source>
        <dbReference type="ARBA" id="ARBA00001947"/>
    </source>
</evidence>
<keyword evidence="14" id="KW-1185">Reference proteome</keyword>
<dbReference type="SMART" id="SM00631">
    <property type="entry name" value="Zn_pept"/>
    <property type="match status" value="1"/>
</dbReference>
<comment type="cofactor">
    <cofactor evidence="1">
        <name>Zn(2+)</name>
        <dbReference type="ChEBI" id="CHEBI:29105"/>
    </cofactor>
</comment>
<dbReference type="Proteomes" id="UP000887581">
    <property type="component" value="Unplaced"/>
</dbReference>
<evidence type="ECO:0000256" key="7">
    <source>
        <dbReference type="ARBA" id="ARBA00022801"/>
    </source>
</evidence>
<dbReference type="WBParaSite" id="sdigi.contig663.g9410.t1">
    <property type="protein sequence ID" value="sdigi.contig663.g9410.t1"/>
    <property type="gene ID" value="sdigi.contig663.g9410"/>
</dbReference>
<dbReference type="GO" id="GO:0008270">
    <property type="term" value="F:zinc ion binding"/>
    <property type="evidence" value="ECO:0007669"/>
    <property type="project" value="InterPro"/>
</dbReference>
<dbReference type="PROSITE" id="PS51670">
    <property type="entry name" value="SHKT"/>
    <property type="match status" value="1"/>
</dbReference>
<keyword evidence="5" id="KW-0479">Metal-binding</keyword>
<dbReference type="PRINTS" id="PR00765">
    <property type="entry name" value="CRBOXYPTASEA"/>
</dbReference>
<keyword evidence="4" id="KW-0645">Protease</keyword>
<evidence type="ECO:0000256" key="2">
    <source>
        <dbReference type="ARBA" id="ARBA00005988"/>
    </source>
</evidence>
<evidence type="ECO:0000256" key="11">
    <source>
        <dbReference type="PROSITE-ProRule" id="PRU01379"/>
    </source>
</evidence>
<evidence type="ECO:0000256" key="4">
    <source>
        <dbReference type="ARBA" id="ARBA00022670"/>
    </source>
</evidence>
<evidence type="ECO:0000313" key="14">
    <source>
        <dbReference type="Proteomes" id="UP000887581"/>
    </source>
</evidence>
<evidence type="ECO:0000256" key="10">
    <source>
        <dbReference type="PROSITE-ProRule" id="PRU01005"/>
    </source>
</evidence>
<protein>
    <submittedName>
        <fullName evidence="15">ShKT domain-containing protein</fullName>
    </submittedName>
</protein>
<evidence type="ECO:0000256" key="5">
    <source>
        <dbReference type="ARBA" id="ARBA00022723"/>
    </source>
</evidence>
<dbReference type="GO" id="GO:0004181">
    <property type="term" value="F:metallocarboxypeptidase activity"/>
    <property type="evidence" value="ECO:0007669"/>
    <property type="project" value="InterPro"/>
</dbReference>
<dbReference type="AlphaFoldDB" id="A0A915Q010"/>
<name>A0A915Q010_9BILA</name>
<feature type="domain" description="ShKT" evidence="12">
    <location>
        <begin position="393"/>
        <end position="429"/>
    </location>
</feature>